<dbReference type="RefSeq" id="WP_186376037.1">
    <property type="nucleotide sequence ID" value="NZ_LR213891.1"/>
</dbReference>
<evidence type="ECO:0000313" key="2">
    <source>
        <dbReference type="EMBL" id="VEP12210.1"/>
    </source>
</evidence>
<evidence type="ECO:0000313" key="3">
    <source>
        <dbReference type="Proteomes" id="UP000320055"/>
    </source>
</evidence>
<keyword evidence="3" id="KW-1185">Reference proteome</keyword>
<feature type="transmembrane region" description="Helical" evidence="1">
    <location>
        <begin position="69"/>
        <end position="87"/>
    </location>
</feature>
<keyword evidence="1" id="KW-1133">Transmembrane helix</keyword>
<name>A0A563VL80_9CYAN</name>
<feature type="transmembrane region" description="Helical" evidence="1">
    <location>
        <begin position="107"/>
        <end position="128"/>
    </location>
</feature>
<organism evidence="2 3">
    <name type="scientific">Hyella patelloides LEGE 07179</name>
    <dbReference type="NCBI Taxonomy" id="945734"/>
    <lineage>
        <taxon>Bacteria</taxon>
        <taxon>Bacillati</taxon>
        <taxon>Cyanobacteriota</taxon>
        <taxon>Cyanophyceae</taxon>
        <taxon>Pleurocapsales</taxon>
        <taxon>Hyellaceae</taxon>
        <taxon>Hyella</taxon>
    </lineage>
</organism>
<keyword evidence="1" id="KW-0812">Transmembrane</keyword>
<protein>
    <submittedName>
        <fullName evidence="2">Uncharacterized protein</fullName>
    </submittedName>
</protein>
<sequence>MSKLDRKRKRVIYTILAIAIGNTLVTAAPWLEIEIIKKMLLTFANVVMFIIVWDAYFDEQLSQKNNFLILQDLFAVTCLSVITTFILSKGITKMIGQLMTVLGTLGLGLAGAISGLITAIIGVIWASYCDDLYRNSAS</sequence>
<feature type="transmembrane region" description="Helical" evidence="1">
    <location>
        <begin position="12"/>
        <end position="33"/>
    </location>
</feature>
<dbReference type="AlphaFoldDB" id="A0A563VL80"/>
<reference evidence="2 3" key="1">
    <citation type="submission" date="2019-01" db="EMBL/GenBank/DDBJ databases">
        <authorList>
            <person name="Brito A."/>
        </authorList>
    </citation>
    <scope>NUCLEOTIDE SEQUENCE [LARGE SCALE GENOMIC DNA]</scope>
    <source>
        <strain evidence="2">1</strain>
    </source>
</reference>
<keyword evidence="1" id="KW-0472">Membrane</keyword>
<accession>A0A563VL80</accession>
<feature type="transmembrane region" description="Helical" evidence="1">
    <location>
        <begin position="39"/>
        <end position="57"/>
    </location>
</feature>
<evidence type="ECO:0000256" key="1">
    <source>
        <dbReference type="SAM" id="Phobius"/>
    </source>
</evidence>
<gene>
    <name evidence="2" type="ORF">H1P_1390020</name>
</gene>
<dbReference type="Proteomes" id="UP000320055">
    <property type="component" value="Unassembled WGS sequence"/>
</dbReference>
<proteinExistence type="predicted"/>
<dbReference type="EMBL" id="CAACVJ010000045">
    <property type="protein sequence ID" value="VEP12210.1"/>
    <property type="molecule type" value="Genomic_DNA"/>
</dbReference>